<comment type="subcellular location">
    <subcellularLocation>
        <location evidence="1">Nucleus</location>
    </subcellularLocation>
</comment>
<proteinExistence type="inferred from homology"/>
<dbReference type="InterPro" id="IPR042065">
    <property type="entry name" value="E3_ELL-like"/>
</dbReference>
<dbReference type="InterPro" id="IPR010844">
    <property type="entry name" value="Occludin_ELL"/>
</dbReference>
<dbReference type="InterPro" id="IPR019464">
    <property type="entry name" value="ELL_N"/>
</dbReference>
<dbReference type="PANTHER" id="PTHR23288:SF17">
    <property type="entry name" value="RNA POLYMERASE II ELONGATION FACTOR ELL"/>
    <property type="match status" value="1"/>
</dbReference>
<dbReference type="GO" id="GO:0042795">
    <property type="term" value="P:snRNA transcription by RNA polymerase II"/>
    <property type="evidence" value="ECO:0007669"/>
    <property type="project" value="TreeGrafter"/>
</dbReference>
<sequence>MAAAAAALEPGSYRLRNHGTPTGSTKRFIFAKLTDSCQTALEEWMQTKDRKGGASFHLGEKDGFIRLPSGEEFSFRVDEILEKDSGPQGSFECIQTIRRGEVEHVSDIRNRITVQATEASFEHTRQRMAKADEDNKKSCVKKMDISNVSRHSKVGIKRPGETVPLTNSSKKLRLDGAVASVSPHNSPFGRTNNNNTALPGGGSRGLTSSASQPVISPSFTSAPGVSSSSQQKRPPHLTPPPHPSSRSSSSQPPAANSSSLSSSSSSTLAVPENSMSMSSSGNSLGSGRSPLTRSPTTVPVRPLRERLIQTLALRPMTKPDLISKLRKFGYKDEERAVLEQLLTEVASVIAASAASSEGLFELLPGCFGQVDAKWSLYSPADQAAAAKRLAAFVNARPSAAGSSAAAGGSTVNGNKHLSRTASASDLFPSSSSAPSLASSSRPPGRPTAAAMPAITTTSSSKNGGKNSAELERLQNEMASARVQLAHPNPGDDLSPPPPSNSSCSTPSPPDHSKFKDIGNSDGGAARSKKTSNTSDVGGSVGHGLDDDQAMQGDRENSDRYRAIATTEQRRKYKEDFYSEYTEYKELHGQMARISDQFTQWERHLNGAVKHSAEYQRYAEMMRAEYKRLKKDDDYSAKRGRWNHLFNKLTLIKTRIKAYDALHKKA</sequence>
<dbReference type="PROSITE" id="PS51980">
    <property type="entry name" value="OCEL"/>
    <property type="match status" value="1"/>
</dbReference>
<feature type="compositionally biased region" description="Low complexity" evidence="7">
    <location>
        <begin position="244"/>
        <end position="289"/>
    </location>
</feature>
<dbReference type="GO" id="GO:0032968">
    <property type="term" value="P:positive regulation of transcription elongation by RNA polymerase II"/>
    <property type="evidence" value="ECO:0007669"/>
    <property type="project" value="TreeGrafter"/>
</dbReference>
<name>A0A1W0XAK5_HYPEX</name>
<dbReference type="SUPFAM" id="SSF46785">
    <property type="entry name" value="Winged helix' DNA-binding domain"/>
    <property type="match status" value="1"/>
</dbReference>
<dbReference type="Proteomes" id="UP000192578">
    <property type="component" value="Unassembled WGS sequence"/>
</dbReference>
<dbReference type="Gene3D" id="1.10.10.2670">
    <property type="entry name" value="E3 ubiquitin-protein ligase"/>
    <property type="match status" value="1"/>
</dbReference>
<dbReference type="GO" id="GO:0006368">
    <property type="term" value="P:transcription elongation by RNA polymerase II"/>
    <property type="evidence" value="ECO:0007669"/>
    <property type="project" value="InterPro"/>
</dbReference>
<dbReference type="SUPFAM" id="SSF144292">
    <property type="entry name" value="occludin/ELL-like"/>
    <property type="match status" value="1"/>
</dbReference>
<evidence type="ECO:0000259" key="8">
    <source>
        <dbReference type="PROSITE" id="PS51980"/>
    </source>
</evidence>
<keyword evidence="5" id="KW-0539">Nucleus</keyword>
<dbReference type="GO" id="GO:0000987">
    <property type="term" value="F:cis-regulatory region sequence-specific DNA binding"/>
    <property type="evidence" value="ECO:0007669"/>
    <property type="project" value="TreeGrafter"/>
</dbReference>
<evidence type="ECO:0000256" key="1">
    <source>
        <dbReference type="ARBA" id="ARBA00004123"/>
    </source>
</evidence>
<dbReference type="EMBL" id="MTYJ01000007">
    <property type="protein sequence ID" value="OQV24352.1"/>
    <property type="molecule type" value="Genomic_DNA"/>
</dbReference>
<evidence type="ECO:0000256" key="4">
    <source>
        <dbReference type="ARBA" id="ARBA00023163"/>
    </source>
</evidence>
<dbReference type="Pfam" id="PF07303">
    <property type="entry name" value="Occludin_ELL"/>
    <property type="match status" value="1"/>
</dbReference>
<dbReference type="AlphaFoldDB" id="A0A1W0XAK5"/>
<dbReference type="InterPro" id="IPR036390">
    <property type="entry name" value="WH_DNA-bd_sf"/>
</dbReference>
<dbReference type="OrthoDB" id="6284217at2759"/>
<organism evidence="9 10">
    <name type="scientific">Hypsibius exemplaris</name>
    <name type="common">Freshwater tardigrade</name>
    <dbReference type="NCBI Taxonomy" id="2072580"/>
    <lineage>
        <taxon>Eukaryota</taxon>
        <taxon>Metazoa</taxon>
        <taxon>Ecdysozoa</taxon>
        <taxon>Tardigrada</taxon>
        <taxon>Eutardigrada</taxon>
        <taxon>Parachela</taxon>
        <taxon>Hypsibioidea</taxon>
        <taxon>Hypsibiidae</taxon>
        <taxon>Hypsibius</taxon>
    </lineage>
</organism>
<feature type="region of interest" description="Disordered" evidence="7">
    <location>
        <begin position="485"/>
        <end position="559"/>
    </location>
</feature>
<gene>
    <name evidence="9" type="ORF">BV898_01890</name>
</gene>
<accession>A0A1W0XAK5</accession>
<feature type="domain" description="OCEL" evidence="8">
    <location>
        <begin position="554"/>
        <end position="663"/>
    </location>
</feature>
<dbReference type="Gene3D" id="6.10.140.340">
    <property type="match status" value="1"/>
</dbReference>
<reference evidence="10" key="1">
    <citation type="submission" date="2017-01" db="EMBL/GenBank/DDBJ databases">
        <title>Comparative genomics of anhydrobiosis in the tardigrade Hypsibius dujardini.</title>
        <authorList>
            <person name="Yoshida Y."/>
            <person name="Koutsovoulos G."/>
            <person name="Laetsch D."/>
            <person name="Stevens L."/>
            <person name="Kumar S."/>
            <person name="Horikawa D."/>
            <person name="Ishino K."/>
            <person name="Komine S."/>
            <person name="Tomita M."/>
            <person name="Blaxter M."/>
            <person name="Arakawa K."/>
        </authorList>
    </citation>
    <scope>NUCLEOTIDE SEQUENCE [LARGE SCALE GENOMIC DNA]</scope>
    <source>
        <strain evidence="10">Z151</strain>
    </source>
</reference>
<evidence type="ECO:0000313" key="10">
    <source>
        <dbReference type="Proteomes" id="UP000192578"/>
    </source>
</evidence>
<evidence type="ECO:0000256" key="3">
    <source>
        <dbReference type="ARBA" id="ARBA00023015"/>
    </source>
</evidence>
<feature type="compositionally biased region" description="Low complexity" evidence="7">
    <location>
        <begin position="423"/>
        <end position="460"/>
    </location>
</feature>
<evidence type="ECO:0000256" key="5">
    <source>
        <dbReference type="ARBA" id="ARBA00023242"/>
    </source>
</evidence>
<feature type="region of interest" description="Disordered" evidence="7">
    <location>
        <begin position="423"/>
        <end position="466"/>
    </location>
</feature>
<comment type="caution">
    <text evidence="9">The sequence shown here is derived from an EMBL/GenBank/DDBJ whole genome shotgun (WGS) entry which is preliminary data.</text>
</comment>
<comment type="similarity">
    <text evidence="2 6">Belongs to the ELL/occludin family.</text>
</comment>
<keyword evidence="10" id="KW-1185">Reference proteome</keyword>
<evidence type="ECO:0000256" key="2">
    <source>
        <dbReference type="ARBA" id="ARBA00009171"/>
    </source>
</evidence>
<dbReference type="Pfam" id="PF10390">
    <property type="entry name" value="ELL"/>
    <property type="match status" value="1"/>
</dbReference>
<feature type="compositionally biased region" description="Polar residues" evidence="7">
    <location>
        <begin position="205"/>
        <end position="232"/>
    </location>
</feature>
<feature type="compositionally biased region" description="Polar residues" evidence="7">
    <location>
        <begin position="182"/>
        <end position="197"/>
    </location>
</feature>
<dbReference type="GO" id="GO:0008023">
    <property type="term" value="C:transcription elongation factor complex"/>
    <property type="evidence" value="ECO:0007669"/>
    <property type="project" value="InterPro"/>
</dbReference>
<evidence type="ECO:0000256" key="6">
    <source>
        <dbReference type="PROSITE-ProRule" id="PRU01324"/>
    </source>
</evidence>
<dbReference type="InterPro" id="IPR031176">
    <property type="entry name" value="ELL/occludin"/>
</dbReference>
<evidence type="ECO:0000313" key="9">
    <source>
        <dbReference type="EMBL" id="OQV24352.1"/>
    </source>
</evidence>
<protein>
    <recommendedName>
        <fullName evidence="8">OCEL domain-containing protein</fullName>
    </recommendedName>
</protein>
<feature type="region of interest" description="Disordered" evidence="7">
    <location>
        <begin position="143"/>
        <end position="302"/>
    </location>
</feature>
<keyword evidence="4" id="KW-0804">Transcription</keyword>
<keyword evidence="3" id="KW-0805">Transcription regulation</keyword>
<dbReference type="PANTHER" id="PTHR23288">
    <property type="entry name" value="OCCLUDIN AND RNA POLYMERASE II ELONGATION FACTOR ELL"/>
    <property type="match status" value="1"/>
</dbReference>
<evidence type="ECO:0000256" key="7">
    <source>
        <dbReference type="SAM" id="MobiDB-lite"/>
    </source>
</evidence>